<evidence type="ECO:0000313" key="8">
    <source>
        <dbReference type="Proteomes" id="UP000317078"/>
    </source>
</evidence>
<keyword evidence="1 5" id="KW-0812">Transmembrane</keyword>
<evidence type="ECO:0000256" key="2">
    <source>
        <dbReference type="ARBA" id="ARBA00022989"/>
    </source>
</evidence>
<keyword evidence="3 5" id="KW-0472">Membrane</keyword>
<dbReference type="Pfam" id="PF06779">
    <property type="entry name" value="MFS_4"/>
    <property type="match status" value="1"/>
</dbReference>
<dbReference type="Proteomes" id="UP000317078">
    <property type="component" value="Unassembled WGS sequence"/>
</dbReference>
<feature type="transmembrane region" description="Helical" evidence="5">
    <location>
        <begin position="384"/>
        <end position="404"/>
    </location>
</feature>
<feature type="transmembrane region" description="Helical" evidence="5">
    <location>
        <begin position="322"/>
        <end position="344"/>
    </location>
</feature>
<evidence type="ECO:0000256" key="5">
    <source>
        <dbReference type="SAM" id="Phobius"/>
    </source>
</evidence>
<dbReference type="Gene3D" id="1.20.1250.20">
    <property type="entry name" value="MFS general substrate transporter like domains"/>
    <property type="match status" value="2"/>
</dbReference>
<evidence type="ECO:0000256" key="4">
    <source>
        <dbReference type="SAM" id="MobiDB-lite"/>
    </source>
</evidence>
<dbReference type="InterPro" id="IPR020846">
    <property type="entry name" value="MFS_dom"/>
</dbReference>
<feature type="transmembrane region" description="Helical" evidence="5">
    <location>
        <begin position="265"/>
        <end position="287"/>
    </location>
</feature>
<feature type="transmembrane region" description="Helical" evidence="5">
    <location>
        <begin position="74"/>
        <end position="92"/>
    </location>
</feature>
<name>A0A502GDV0_9PROT</name>
<dbReference type="InterPro" id="IPR036259">
    <property type="entry name" value="MFS_trans_sf"/>
</dbReference>
<accession>A0A502GDV0</accession>
<feature type="transmembrane region" description="Helical" evidence="5">
    <location>
        <begin position="356"/>
        <end position="378"/>
    </location>
</feature>
<evidence type="ECO:0000259" key="6">
    <source>
        <dbReference type="PROSITE" id="PS50850"/>
    </source>
</evidence>
<organism evidence="7 8">
    <name type="scientific">Muricoccus nepalensis</name>
    <dbReference type="NCBI Taxonomy" id="1854500"/>
    <lineage>
        <taxon>Bacteria</taxon>
        <taxon>Pseudomonadati</taxon>
        <taxon>Pseudomonadota</taxon>
        <taxon>Alphaproteobacteria</taxon>
        <taxon>Acetobacterales</taxon>
        <taxon>Roseomonadaceae</taxon>
        <taxon>Muricoccus</taxon>
    </lineage>
</organism>
<dbReference type="SUPFAM" id="SSF103473">
    <property type="entry name" value="MFS general substrate transporter"/>
    <property type="match status" value="1"/>
</dbReference>
<dbReference type="PANTHER" id="PTHR23537">
    <property type="match status" value="1"/>
</dbReference>
<reference evidence="7 8" key="1">
    <citation type="journal article" date="2019" name="Environ. Microbiol.">
        <title>Species interactions and distinct microbial communities in high Arctic permafrost affected cryosols are associated with the CH4 and CO2 gas fluxes.</title>
        <authorList>
            <person name="Altshuler I."/>
            <person name="Hamel J."/>
            <person name="Turney S."/>
            <person name="Magnuson E."/>
            <person name="Levesque R."/>
            <person name="Greer C."/>
            <person name="Whyte L.G."/>
        </authorList>
    </citation>
    <scope>NUCLEOTIDE SEQUENCE [LARGE SCALE GENOMIC DNA]</scope>
    <source>
        <strain evidence="7 8">S9.3B</strain>
    </source>
</reference>
<evidence type="ECO:0000256" key="3">
    <source>
        <dbReference type="ARBA" id="ARBA00023136"/>
    </source>
</evidence>
<keyword evidence="2 5" id="KW-1133">Transmembrane helix</keyword>
<keyword evidence="8" id="KW-1185">Reference proteome</keyword>
<feature type="transmembrane region" description="Helical" evidence="5">
    <location>
        <begin position="104"/>
        <end position="123"/>
    </location>
</feature>
<dbReference type="GO" id="GO:0005886">
    <property type="term" value="C:plasma membrane"/>
    <property type="evidence" value="ECO:0007669"/>
    <property type="project" value="TreeGrafter"/>
</dbReference>
<dbReference type="PROSITE" id="PS50850">
    <property type="entry name" value="MFS"/>
    <property type="match status" value="1"/>
</dbReference>
<feature type="transmembrane region" description="Helical" evidence="5">
    <location>
        <begin position="34"/>
        <end position="54"/>
    </location>
</feature>
<dbReference type="AlphaFoldDB" id="A0A502GDV0"/>
<feature type="transmembrane region" description="Helical" evidence="5">
    <location>
        <begin position="129"/>
        <end position="150"/>
    </location>
</feature>
<feature type="transmembrane region" description="Helical" evidence="5">
    <location>
        <begin position="228"/>
        <end position="253"/>
    </location>
</feature>
<dbReference type="PANTHER" id="PTHR23537:SF1">
    <property type="entry name" value="SUGAR TRANSPORTER"/>
    <property type="match status" value="1"/>
</dbReference>
<evidence type="ECO:0000313" key="7">
    <source>
        <dbReference type="EMBL" id="TPG60279.1"/>
    </source>
</evidence>
<sequence>MRARCRRASRPPSSCRPTSRPRPRPEGVGKRNPSLSAALAGAAALCAVIGLARFGYVPLFPALVAAGWVGGGEAGALGAVNFTGYLAGALIGPRVGARLGTRRALDAGMGLAALSFLACALHLGFPWLALWRAAAGLAGGVTMALIGPAVQAVTEPSRRGRAGGLVLGGVGSGVMLASLLVPVLVGAGGLAATWAGLGLAVAALWAFAHPRWPDPPALPRPVAGEAPVAAPAGVGMLVLAYTLSAAGMAAPMVYLGDLAARGHGLGVAAAGLVWGLFGLGALGGTLAGGLATDRLGPRAMPLWLGVQVAALAAALLPHPAAVPLASLLSGFSGVGISAVALARLRSMTGPATPRHWSRATALYAGAQAATGYGLAWLFALAGDAHAPVFLAGLLLSLAGLLVALRRG</sequence>
<comment type="caution">
    <text evidence="7">The sequence shown here is derived from an EMBL/GenBank/DDBJ whole genome shotgun (WGS) entry which is preliminary data.</text>
</comment>
<dbReference type="OrthoDB" id="9797953at2"/>
<proteinExistence type="predicted"/>
<feature type="transmembrane region" description="Helical" evidence="5">
    <location>
        <begin position="191"/>
        <end position="208"/>
    </location>
</feature>
<gene>
    <name evidence="7" type="ORF">EAH89_02515</name>
</gene>
<feature type="domain" description="Major facilitator superfamily (MFS) profile" evidence="6">
    <location>
        <begin position="36"/>
        <end position="407"/>
    </location>
</feature>
<protein>
    <submittedName>
        <fullName evidence="7">YbfB/YjiJ family MFS transporter</fullName>
    </submittedName>
</protein>
<feature type="transmembrane region" description="Helical" evidence="5">
    <location>
        <begin position="162"/>
        <end position="185"/>
    </location>
</feature>
<evidence type="ECO:0000256" key="1">
    <source>
        <dbReference type="ARBA" id="ARBA00022692"/>
    </source>
</evidence>
<dbReference type="InterPro" id="IPR010645">
    <property type="entry name" value="MFS_4"/>
</dbReference>
<dbReference type="EMBL" id="RCZP01000002">
    <property type="protein sequence ID" value="TPG60279.1"/>
    <property type="molecule type" value="Genomic_DNA"/>
</dbReference>
<feature type="region of interest" description="Disordered" evidence="4">
    <location>
        <begin position="1"/>
        <end position="31"/>
    </location>
</feature>
<feature type="transmembrane region" description="Helical" evidence="5">
    <location>
        <begin position="299"/>
        <end position="316"/>
    </location>
</feature>
<dbReference type="GO" id="GO:0022857">
    <property type="term" value="F:transmembrane transporter activity"/>
    <property type="evidence" value="ECO:0007669"/>
    <property type="project" value="InterPro"/>
</dbReference>